<reference evidence="4" key="1">
    <citation type="submission" date="2021-01" db="UniProtKB">
        <authorList>
            <consortium name="EnsemblMetazoa"/>
        </authorList>
    </citation>
    <scope>IDENTIFICATION</scope>
</reference>
<feature type="chain" id="PRO_5029559136" evidence="3">
    <location>
        <begin position="19"/>
        <end position="208"/>
    </location>
</feature>
<dbReference type="OrthoDB" id="6430831at2759"/>
<name>A0A7M7MB44_VARDE</name>
<evidence type="ECO:0000256" key="2">
    <source>
        <dbReference type="SAM" id="MobiDB-lite"/>
    </source>
</evidence>
<dbReference type="GeneID" id="111245255"/>
<dbReference type="InterPro" id="IPR000618">
    <property type="entry name" value="Insect_cuticle"/>
</dbReference>
<dbReference type="Pfam" id="PF00379">
    <property type="entry name" value="Chitin_bind_4"/>
    <property type="match status" value="1"/>
</dbReference>
<dbReference type="Proteomes" id="UP000594260">
    <property type="component" value="Unplaced"/>
</dbReference>
<dbReference type="GO" id="GO:0008010">
    <property type="term" value="F:structural constituent of chitin-based larval cuticle"/>
    <property type="evidence" value="ECO:0007669"/>
    <property type="project" value="TreeGrafter"/>
</dbReference>
<protein>
    <submittedName>
        <fullName evidence="4">Uncharacterized protein</fullName>
    </submittedName>
</protein>
<dbReference type="InParanoid" id="A0A7M7MB44"/>
<keyword evidence="1" id="KW-0193">Cuticle</keyword>
<keyword evidence="3" id="KW-0732">Signal</keyword>
<dbReference type="PANTHER" id="PTHR10380">
    <property type="entry name" value="CUTICLE PROTEIN"/>
    <property type="match status" value="1"/>
</dbReference>
<sequence>MKAFRSIFCFGAFAAASAITLPVGQNAASSQPVGIRAGDESTPRKFITLAGNNHHAFQRQTVPDGGSGILQPYDFGYNIQDEYGNNQFRQESADNQSTVKGSYGYTDALGLYRRVEYVADENGFRAEIKSNEPGVKGDQPASAHFTVEEVPQSVLRTLPASDGRHHHGSEKASLRVRPAARSPASGVRFVPIASSTSTAQASASVKAS</sequence>
<organism evidence="4 5">
    <name type="scientific">Varroa destructor</name>
    <name type="common">Honeybee mite</name>
    <dbReference type="NCBI Taxonomy" id="109461"/>
    <lineage>
        <taxon>Eukaryota</taxon>
        <taxon>Metazoa</taxon>
        <taxon>Ecdysozoa</taxon>
        <taxon>Arthropoda</taxon>
        <taxon>Chelicerata</taxon>
        <taxon>Arachnida</taxon>
        <taxon>Acari</taxon>
        <taxon>Parasitiformes</taxon>
        <taxon>Mesostigmata</taxon>
        <taxon>Gamasina</taxon>
        <taxon>Dermanyssoidea</taxon>
        <taxon>Varroidae</taxon>
        <taxon>Varroa</taxon>
    </lineage>
</organism>
<evidence type="ECO:0000313" key="5">
    <source>
        <dbReference type="Proteomes" id="UP000594260"/>
    </source>
</evidence>
<evidence type="ECO:0000313" key="4">
    <source>
        <dbReference type="EnsemblMetazoa" id="XP_022649111"/>
    </source>
</evidence>
<dbReference type="RefSeq" id="XP_022649111.1">
    <property type="nucleotide sequence ID" value="XM_022793376.1"/>
</dbReference>
<keyword evidence="5" id="KW-1185">Reference proteome</keyword>
<dbReference type="InterPro" id="IPR050468">
    <property type="entry name" value="Cuticle_Struct_Prot"/>
</dbReference>
<dbReference type="PROSITE" id="PS51155">
    <property type="entry name" value="CHIT_BIND_RR_2"/>
    <property type="match status" value="1"/>
</dbReference>
<dbReference type="GO" id="GO:0062129">
    <property type="term" value="C:chitin-based extracellular matrix"/>
    <property type="evidence" value="ECO:0007669"/>
    <property type="project" value="TreeGrafter"/>
</dbReference>
<dbReference type="KEGG" id="vde:111245255"/>
<accession>A0A7M7MB44</accession>
<feature type="compositionally biased region" description="Low complexity" evidence="2">
    <location>
        <begin position="193"/>
        <end position="208"/>
    </location>
</feature>
<dbReference type="PANTHER" id="PTHR10380:SF235">
    <property type="entry name" value="CUTICULAR PROTEIN 73D, ISOFORM B"/>
    <property type="match status" value="1"/>
</dbReference>
<feature type="region of interest" description="Disordered" evidence="2">
    <location>
        <begin position="159"/>
        <end position="208"/>
    </location>
</feature>
<evidence type="ECO:0000256" key="3">
    <source>
        <dbReference type="SAM" id="SignalP"/>
    </source>
</evidence>
<evidence type="ECO:0000256" key="1">
    <source>
        <dbReference type="PROSITE-ProRule" id="PRU00497"/>
    </source>
</evidence>
<dbReference type="EnsemblMetazoa" id="XM_022793376">
    <property type="protein sequence ID" value="XP_022649111"/>
    <property type="gene ID" value="LOC111245255"/>
</dbReference>
<proteinExistence type="predicted"/>
<dbReference type="AlphaFoldDB" id="A0A7M7MB44"/>
<feature type="signal peptide" evidence="3">
    <location>
        <begin position="1"/>
        <end position="18"/>
    </location>
</feature>